<dbReference type="Pfam" id="PF02074">
    <property type="entry name" value="Peptidase_M32"/>
    <property type="match status" value="1"/>
</dbReference>
<accession>A0A9K3KQI3</accession>
<reference evidence="1" key="2">
    <citation type="submission" date="2021-04" db="EMBL/GenBank/DDBJ databases">
        <authorList>
            <person name="Podell S."/>
        </authorList>
    </citation>
    <scope>NUCLEOTIDE SEQUENCE</scope>
    <source>
        <strain evidence="1">Hildebrandi</strain>
    </source>
</reference>
<evidence type="ECO:0000313" key="2">
    <source>
        <dbReference type="Proteomes" id="UP000693970"/>
    </source>
</evidence>
<gene>
    <name evidence="1" type="ORF">IV203_015958</name>
</gene>
<dbReference type="OrthoDB" id="10249837at2759"/>
<keyword evidence="1" id="KW-0378">Hydrolase</keyword>
<name>A0A9K3KQI3_9STRA</name>
<keyword evidence="1" id="KW-0121">Carboxypeptidase</keyword>
<keyword evidence="1" id="KW-0645">Protease</keyword>
<organism evidence="1 2">
    <name type="scientific">Nitzschia inconspicua</name>
    <dbReference type="NCBI Taxonomy" id="303405"/>
    <lineage>
        <taxon>Eukaryota</taxon>
        <taxon>Sar</taxon>
        <taxon>Stramenopiles</taxon>
        <taxon>Ochrophyta</taxon>
        <taxon>Bacillariophyta</taxon>
        <taxon>Bacillariophyceae</taxon>
        <taxon>Bacillariophycidae</taxon>
        <taxon>Bacillariales</taxon>
        <taxon>Bacillariaceae</taxon>
        <taxon>Nitzschia</taxon>
    </lineage>
</organism>
<dbReference type="Proteomes" id="UP000693970">
    <property type="component" value="Unassembled WGS sequence"/>
</dbReference>
<dbReference type="AlphaFoldDB" id="A0A9K3KQI3"/>
<dbReference type="CDD" id="cd06460">
    <property type="entry name" value="M32_Taq"/>
    <property type="match status" value="1"/>
</dbReference>
<dbReference type="GO" id="GO:0004181">
    <property type="term" value="F:metallocarboxypeptidase activity"/>
    <property type="evidence" value="ECO:0007669"/>
    <property type="project" value="InterPro"/>
</dbReference>
<dbReference type="PANTHER" id="PTHR34217:SF1">
    <property type="entry name" value="CARBOXYPEPTIDASE 1"/>
    <property type="match status" value="1"/>
</dbReference>
<sequence>MFDQVQQALVPLIARVLDGQDTQSPSSKPLEGTFDVHKQQQLSETLVTAMGFDPDMGRIDVSVHPFTMSMSVKDVRITSRFRTDEWYQGLAGSIHEAGHAMYEQNLNPTALSLDTPLSMGTHESQSLFWERHIGLSRPFWRFAHPHLTQILDQSFFQQYTPEDVYKAVNRVSRSLIRVEADELTYPLHVILRYNIEKDVIAGKLHVKDIATRWNQDMKLLLNIDVPTDDKGALQDVHWSGLAFGYFPTYLIGAIAAAQLYHYCAMDIPDIERKIESGDFVPIKDWLKEKVHRHGRRYPSLDAMLEEQLGEALNPKYFIDYLTTKYSELYQILVTITVQRKLTILRPKARSIHKGQPSTIKYLEDAVVGHAIEMRQLREAIDRAKEWLLETRPILSAPNVFKEYTINMDQAPLPFSLASSTTLELEGEKTVTIRQTENSKTRCTVSLTITADGRKLKPMIIFKSQRGAGRLRPENLQPASIETTWCSAVNTMPGKTRKT</sequence>
<evidence type="ECO:0000313" key="1">
    <source>
        <dbReference type="EMBL" id="KAG7347253.1"/>
    </source>
</evidence>
<dbReference type="PANTHER" id="PTHR34217">
    <property type="entry name" value="METAL-DEPENDENT CARBOXYPEPTIDASE"/>
    <property type="match status" value="1"/>
</dbReference>
<comment type="caution">
    <text evidence="1">The sequence shown here is derived from an EMBL/GenBank/DDBJ whole genome shotgun (WGS) entry which is preliminary data.</text>
</comment>
<protein>
    <submittedName>
        <fullName evidence="1">Peptidase M32 carboxypeptidase Taq metallopeptidase family protein</fullName>
    </submittedName>
</protein>
<keyword evidence="2" id="KW-1185">Reference proteome</keyword>
<dbReference type="GO" id="GO:0006508">
    <property type="term" value="P:proteolysis"/>
    <property type="evidence" value="ECO:0007669"/>
    <property type="project" value="InterPro"/>
</dbReference>
<reference evidence="1" key="1">
    <citation type="journal article" date="2021" name="Sci. Rep.">
        <title>Diploid genomic architecture of Nitzschia inconspicua, an elite biomass production diatom.</title>
        <authorList>
            <person name="Oliver A."/>
            <person name="Podell S."/>
            <person name="Pinowska A."/>
            <person name="Traller J.C."/>
            <person name="Smith S.R."/>
            <person name="McClure R."/>
            <person name="Beliaev A."/>
            <person name="Bohutskyi P."/>
            <person name="Hill E.A."/>
            <person name="Rabines A."/>
            <person name="Zheng H."/>
            <person name="Allen L.Z."/>
            <person name="Kuo A."/>
            <person name="Grigoriev I.V."/>
            <person name="Allen A.E."/>
            <person name="Hazlebeck D."/>
            <person name="Allen E.E."/>
        </authorList>
    </citation>
    <scope>NUCLEOTIDE SEQUENCE</scope>
    <source>
        <strain evidence="1">Hildebrandi</strain>
    </source>
</reference>
<dbReference type="EMBL" id="JAGRRH010000020">
    <property type="protein sequence ID" value="KAG7347253.1"/>
    <property type="molecule type" value="Genomic_DNA"/>
</dbReference>
<dbReference type="PROSITE" id="PS52034">
    <property type="entry name" value="PEPTIDASE_M32"/>
    <property type="match status" value="1"/>
</dbReference>
<dbReference type="InterPro" id="IPR001333">
    <property type="entry name" value="Peptidase_M32_Taq"/>
</dbReference>
<proteinExistence type="predicted"/>